<accession>A0AAY5KBJ5</accession>
<feature type="transmembrane region" description="Helical" evidence="1">
    <location>
        <begin position="6"/>
        <end position="26"/>
    </location>
</feature>
<dbReference type="Ensembl" id="ENSELUT00000096358.1">
    <property type="protein sequence ID" value="ENSELUP00000083627.1"/>
    <property type="gene ID" value="ENSELUG00000042450.1"/>
</dbReference>
<sequence>MFRQRIPFTQIALATVLGVTGGVYIYRPMFESQRNNSVPETLICKFLLAETSVKKSAITTYMGNNKFNNSNFSK</sequence>
<proteinExistence type="predicted"/>
<reference evidence="2" key="3">
    <citation type="submission" date="2025-09" db="UniProtKB">
        <authorList>
            <consortium name="Ensembl"/>
        </authorList>
    </citation>
    <scope>IDENTIFICATION</scope>
</reference>
<keyword evidence="1" id="KW-1133">Transmembrane helix</keyword>
<name>A0AAY5KBJ5_ESOLU</name>
<reference evidence="2 3" key="1">
    <citation type="submission" date="2020-02" db="EMBL/GenBank/DDBJ databases">
        <title>Esox lucius (northern pike) genome, fEsoLuc1, primary haplotype.</title>
        <authorList>
            <person name="Myers G."/>
            <person name="Karagic N."/>
            <person name="Meyer A."/>
            <person name="Pippel M."/>
            <person name="Reichard M."/>
            <person name="Winkler S."/>
            <person name="Tracey A."/>
            <person name="Sims Y."/>
            <person name="Howe K."/>
            <person name="Rhie A."/>
            <person name="Formenti G."/>
            <person name="Durbin R."/>
            <person name="Fedrigo O."/>
            <person name="Jarvis E.D."/>
        </authorList>
    </citation>
    <scope>NUCLEOTIDE SEQUENCE [LARGE SCALE GENOMIC DNA]</scope>
</reference>
<dbReference type="AlphaFoldDB" id="A0AAY5KBJ5"/>
<dbReference type="InterPro" id="IPR057394">
    <property type="entry name" value="PIGBOS1"/>
</dbReference>
<evidence type="ECO:0000313" key="3">
    <source>
        <dbReference type="Proteomes" id="UP000265140"/>
    </source>
</evidence>
<keyword evidence="1" id="KW-0472">Membrane</keyword>
<dbReference type="Proteomes" id="UP000265140">
    <property type="component" value="Chromosome 2"/>
</dbReference>
<dbReference type="Pfam" id="PF23670">
    <property type="entry name" value="PIGBOS1"/>
    <property type="match status" value="1"/>
</dbReference>
<keyword evidence="3" id="KW-1185">Reference proteome</keyword>
<evidence type="ECO:0000313" key="2">
    <source>
        <dbReference type="Ensembl" id="ENSELUP00000083627.1"/>
    </source>
</evidence>
<organism evidence="2 3">
    <name type="scientific">Esox lucius</name>
    <name type="common">Northern pike</name>
    <dbReference type="NCBI Taxonomy" id="8010"/>
    <lineage>
        <taxon>Eukaryota</taxon>
        <taxon>Metazoa</taxon>
        <taxon>Chordata</taxon>
        <taxon>Craniata</taxon>
        <taxon>Vertebrata</taxon>
        <taxon>Euteleostomi</taxon>
        <taxon>Actinopterygii</taxon>
        <taxon>Neopterygii</taxon>
        <taxon>Teleostei</taxon>
        <taxon>Protacanthopterygii</taxon>
        <taxon>Esociformes</taxon>
        <taxon>Esocidae</taxon>
        <taxon>Esox</taxon>
    </lineage>
</organism>
<dbReference type="GeneTree" id="ENSGT00940000178971"/>
<keyword evidence="1" id="KW-0812">Transmembrane</keyword>
<protein>
    <recommendedName>
        <fullName evidence="4">Protein PIGBOS1</fullName>
    </recommendedName>
</protein>
<evidence type="ECO:0000256" key="1">
    <source>
        <dbReference type="SAM" id="Phobius"/>
    </source>
</evidence>
<reference evidence="2" key="2">
    <citation type="submission" date="2025-08" db="UniProtKB">
        <authorList>
            <consortium name="Ensembl"/>
        </authorList>
    </citation>
    <scope>IDENTIFICATION</scope>
</reference>
<evidence type="ECO:0008006" key="4">
    <source>
        <dbReference type="Google" id="ProtNLM"/>
    </source>
</evidence>